<dbReference type="PRINTS" id="PR00455">
    <property type="entry name" value="HTHTETR"/>
</dbReference>
<evidence type="ECO:0000259" key="5">
    <source>
        <dbReference type="PROSITE" id="PS50977"/>
    </source>
</evidence>
<dbReference type="GO" id="GO:0000976">
    <property type="term" value="F:transcription cis-regulatory region binding"/>
    <property type="evidence" value="ECO:0007669"/>
    <property type="project" value="TreeGrafter"/>
</dbReference>
<evidence type="ECO:0000256" key="4">
    <source>
        <dbReference type="PROSITE-ProRule" id="PRU00335"/>
    </source>
</evidence>
<organism evidence="6 7">
    <name type="scientific">Microbacterium trichothecenolyticum</name>
    <name type="common">Aureobacterium trichothecenolyticum</name>
    <dbReference type="NCBI Taxonomy" id="69370"/>
    <lineage>
        <taxon>Bacteria</taxon>
        <taxon>Bacillati</taxon>
        <taxon>Actinomycetota</taxon>
        <taxon>Actinomycetes</taxon>
        <taxon>Micrococcales</taxon>
        <taxon>Microbacteriaceae</taxon>
        <taxon>Microbacterium</taxon>
    </lineage>
</organism>
<dbReference type="Gene3D" id="1.10.357.10">
    <property type="entry name" value="Tetracycline Repressor, domain 2"/>
    <property type="match status" value="1"/>
</dbReference>
<dbReference type="PROSITE" id="PS50977">
    <property type="entry name" value="HTH_TETR_2"/>
    <property type="match status" value="1"/>
</dbReference>
<dbReference type="EMBL" id="JYJA01000035">
    <property type="protein sequence ID" value="KJL42290.1"/>
    <property type="molecule type" value="Genomic_DNA"/>
</dbReference>
<dbReference type="PATRIC" id="fig|69370.6.peg.2345"/>
<gene>
    <name evidence="6" type="primary">kstR2_4</name>
    <name evidence="6" type="ORF">RS82_02306</name>
</gene>
<dbReference type="InterPro" id="IPR050109">
    <property type="entry name" value="HTH-type_TetR-like_transc_reg"/>
</dbReference>
<name>A0A0M2H7C6_MICTR</name>
<dbReference type="GO" id="GO:0003700">
    <property type="term" value="F:DNA-binding transcription factor activity"/>
    <property type="evidence" value="ECO:0007669"/>
    <property type="project" value="TreeGrafter"/>
</dbReference>
<dbReference type="InterPro" id="IPR001647">
    <property type="entry name" value="HTH_TetR"/>
</dbReference>
<evidence type="ECO:0000256" key="2">
    <source>
        <dbReference type="ARBA" id="ARBA00023125"/>
    </source>
</evidence>
<comment type="caution">
    <text evidence="6">The sequence shown here is derived from an EMBL/GenBank/DDBJ whole genome shotgun (WGS) entry which is preliminary data.</text>
</comment>
<protein>
    <submittedName>
        <fullName evidence="6">HTH-type transcriptional repressor KstR2</fullName>
    </submittedName>
</protein>
<proteinExistence type="predicted"/>
<keyword evidence="1" id="KW-0805">Transcription regulation</keyword>
<keyword evidence="3" id="KW-0804">Transcription</keyword>
<dbReference type="RefSeq" id="WP_045299466.1">
    <property type="nucleotide sequence ID" value="NZ_JYJA01000035.1"/>
</dbReference>
<dbReference type="OrthoDB" id="3192968at2"/>
<evidence type="ECO:0000256" key="1">
    <source>
        <dbReference type="ARBA" id="ARBA00023015"/>
    </source>
</evidence>
<evidence type="ECO:0000256" key="3">
    <source>
        <dbReference type="ARBA" id="ARBA00023163"/>
    </source>
</evidence>
<keyword evidence="2 4" id="KW-0238">DNA-binding</keyword>
<evidence type="ECO:0000313" key="7">
    <source>
        <dbReference type="Proteomes" id="UP000034098"/>
    </source>
</evidence>
<accession>A0A0M2H7C6</accession>
<keyword evidence="7" id="KW-1185">Reference proteome</keyword>
<dbReference type="InterPro" id="IPR009057">
    <property type="entry name" value="Homeodomain-like_sf"/>
</dbReference>
<evidence type="ECO:0000313" key="6">
    <source>
        <dbReference type="EMBL" id="KJL42290.1"/>
    </source>
</evidence>
<dbReference type="Proteomes" id="UP000034098">
    <property type="component" value="Unassembled WGS sequence"/>
</dbReference>
<dbReference type="Pfam" id="PF00440">
    <property type="entry name" value="TetR_N"/>
    <property type="match status" value="1"/>
</dbReference>
<reference evidence="6 7" key="1">
    <citation type="submission" date="2015-02" db="EMBL/GenBank/DDBJ databases">
        <title>Draft genome sequences of ten Microbacterium spp. with emphasis on heavy metal contaminated environments.</title>
        <authorList>
            <person name="Corretto E."/>
        </authorList>
    </citation>
    <scope>NUCLEOTIDE SEQUENCE [LARGE SCALE GENOMIC DNA]</scope>
    <source>
        <strain evidence="6 7">DSM 8608</strain>
    </source>
</reference>
<sequence length="208" mass="22777">MSNSAVNNRKTRSDKERNRSHILDVATEFFAEQGVDGPMHDIAKRAGFGPGTLYRHFPTREDLLAALLEARWDELFARRDVIERSERDSAAALQAWLDALSDYVTVFDGLPDPLRVALSKDTSPLAITCETLVDTTGQFLAAAQRDGRAHSWVGARELFLGVLASVWVGGAALADEASTSALRPLLRAGWEKPSAPHLEHGRRTDGDA</sequence>
<dbReference type="InterPro" id="IPR049445">
    <property type="entry name" value="TetR_SbtR-like_C"/>
</dbReference>
<dbReference type="AlphaFoldDB" id="A0A0M2H7C6"/>
<dbReference type="SUPFAM" id="SSF46689">
    <property type="entry name" value="Homeodomain-like"/>
    <property type="match status" value="1"/>
</dbReference>
<dbReference type="PANTHER" id="PTHR30055">
    <property type="entry name" value="HTH-TYPE TRANSCRIPTIONAL REGULATOR RUTR"/>
    <property type="match status" value="1"/>
</dbReference>
<dbReference type="Pfam" id="PF21597">
    <property type="entry name" value="TetR_C_43"/>
    <property type="match status" value="1"/>
</dbReference>
<feature type="domain" description="HTH tetR-type" evidence="5">
    <location>
        <begin position="16"/>
        <end position="75"/>
    </location>
</feature>
<feature type="DNA-binding region" description="H-T-H motif" evidence="4">
    <location>
        <begin position="38"/>
        <end position="57"/>
    </location>
</feature>
<dbReference type="PANTHER" id="PTHR30055:SF234">
    <property type="entry name" value="HTH-TYPE TRANSCRIPTIONAL REGULATOR BETI"/>
    <property type="match status" value="1"/>
</dbReference>